<evidence type="ECO:0000313" key="3">
    <source>
        <dbReference type="Proteomes" id="UP001430290"/>
    </source>
</evidence>
<dbReference type="Gene3D" id="3.30.420.40">
    <property type="match status" value="2"/>
</dbReference>
<comment type="caution">
    <text evidence="2">The sequence shown here is derived from an EMBL/GenBank/DDBJ whole genome shotgun (WGS) entry which is preliminary data.</text>
</comment>
<gene>
    <name evidence="2" type="ORF">K7B09_10335</name>
</gene>
<dbReference type="PANTHER" id="PTHR43190">
    <property type="entry name" value="N-ACETYL-D-GLUCOSAMINE KINASE"/>
    <property type="match status" value="1"/>
</dbReference>
<keyword evidence="2" id="KW-0418">Kinase</keyword>
<dbReference type="InterPro" id="IPR043129">
    <property type="entry name" value="ATPase_NBD"/>
</dbReference>
<dbReference type="InterPro" id="IPR002731">
    <property type="entry name" value="ATPase_BadF"/>
</dbReference>
<dbReference type="CDD" id="cd24007">
    <property type="entry name" value="ASKHA_NBD_eukNAGK-like"/>
    <property type="match status" value="1"/>
</dbReference>
<dbReference type="GO" id="GO:0016301">
    <property type="term" value="F:kinase activity"/>
    <property type="evidence" value="ECO:0007669"/>
    <property type="project" value="UniProtKB-KW"/>
</dbReference>
<reference evidence="2" key="1">
    <citation type="submission" date="2021-09" db="EMBL/GenBank/DDBJ databases">
        <authorList>
            <person name="Wu T."/>
            <person name="Guo S.Z."/>
        </authorList>
    </citation>
    <scope>NUCLEOTIDE SEQUENCE</scope>
    <source>
        <strain evidence="2">RSS-23</strain>
    </source>
</reference>
<dbReference type="RefSeq" id="WP_223629392.1">
    <property type="nucleotide sequence ID" value="NZ_JAIQDJ010000006.1"/>
</dbReference>
<keyword evidence="3" id="KW-1185">Reference proteome</keyword>
<evidence type="ECO:0000313" key="2">
    <source>
        <dbReference type="EMBL" id="MBZ4186718.1"/>
    </source>
</evidence>
<dbReference type="PANTHER" id="PTHR43190:SF3">
    <property type="entry name" value="N-ACETYL-D-GLUCOSAMINE KINASE"/>
    <property type="match status" value="1"/>
</dbReference>
<organism evidence="2 3">
    <name type="scientific">Thermomonas beijingensis</name>
    <dbReference type="NCBI Taxonomy" id="2872701"/>
    <lineage>
        <taxon>Bacteria</taxon>
        <taxon>Pseudomonadati</taxon>
        <taxon>Pseudomonadota</taxon>
        <taxon>Gammaproteobacteria</taxon>
        <taxon>Lysobacterales</taxon>
        <taxon>Lysobacteraceae</taxon>
        <taxon>Thermomonas</taxon>
    </lineage>
</organism>
<dbReference type="InterPro" id="IPR052519">
    <property type="entry name" value="Euk-type_GlcNAc_Kinase"/>
</dbReference>
<evidence type="ECO:0000259" key="1">
    <source>
        <dbReference type="Pfam" id="PF01869"/>
    </source>
</evidence>
<proteinExistence type="predicted"/>
<dbReference type="Pfam" id="PF01869">
    <property type="entry name" value="BcrAD_BadFG"/>
    <property type="match status" value="1"/>
</dbReference>
<sequence>MACFLGIDGGGTKTRFLLVDANAVPLARAELGTTYFPQVGLDGAANVLEAGIAQVLTRAGVAASDISWAFFGLPAYGENAAIASQLEALPACILGHARYHCDNDMICGWAGSLACADGINLIAGTGSMGYGQRLGNGARAGGWGDLLGDEGSAYWIAVRGLNVYSKMSDGRLPKGPLHTIVNDYLKLTRDLDLCAQVYGEGVGSRTEIACLSPLVAHAAQAGDAHAQRIYQDAGHELAQIAIALCAALGFTPSEPVSVSYSGGAFHAGELLLAPLRAALHRACTRFDLRPPLHSPEMGAALYAMRLATSR</sequence>
<name>A0ABS7TFW0_9GAMM</name>
<protein>
    <submittedName>
        <fullName evidence="2">N-acetylglucosamine kinase</fullName>
    </submittedName>
</protein>
<dbReference type="Proteomes" id="UP001430290">
    <property type="component" value="Unassembled WGS sequence"/>
</dbReference>
<keyword evidence="2" id="KW-0808">Transferase</keyword>
<dbReference type="SUPFAM" id="SSF53067">
    <property type="entry name" value="Actin-like ATPase domain"/>
    <property type="match status" value="2"/>
</dbReference>
<dbReference type="EMBL" id="JAIQDJ010000006">
    <property type="protein sequence ID" value="MBZ4186718.1"/>
    <property type="molecule type" value="Genomic_DNA"/>
</dbReference>
<feature type="domain" description="ATPase BadF/BadG/BcrA/BcrD type" evidence="1">
    <location>
        <begin position="5"/>
        <end position="303"/>
    </location>
</feature>
<accession>A0ABS7TFW0</accession>